<proteinExistence type="predicted"/>
<dbReference type="Pfam" id="PF19054">
    <property type="entry name" value="DUF5753"/>
    <property type="match status" value="1"/>
</dbReference>
<organism evidence="2 3">
    <name type="scientific">Sphaerisporangium melleum</name>
    <dbReference type="NCBI Taxonomy" id="321316"/>
    <lineage>
        <taxon>Bacteria</taxon>
        <taxon>Bacillati</taxon>
        <taxon>Actinomycetota</taxon>
        <taxon>Actinomycetes</taxon>
        <taxon>Streptosporangiales</taxon>
        <taxon>Streptosporangiaceae</taxon>
        <taxon>Sphaerisporangium</taxon>
    </lineage>
</organism>
<dbReference type="EMBL" id="BMNT01000025">
    <property type="protein sequence ID" value="GGK98564.1"/>
    <property type="molecule type" value="Genomic_DNA"/>
</dbReference>
<dbReference type="AlphaFoldDB" id="A0A917RB52"/>
<evidence type="ECO:0000313" key="3">
    <source>
        <dbReference type="Proteomes" id="UP000645217"/>
    </source>
</evidence>
<gene>
    <name evidence="2" type="ORF">GCM10007964_45920</name>
</gene>
<keyword evidence="3" id="KW-1185">Reference proteome</keyword>
<evidence type="ECO:0000313" key="2">
    <source>
        <dbReference type="EMBL" id="GGK98564.1"/>
    </source>
</evidence>
<reference evidence="2" key="2">
    <citation type="submission" date="2020-09" db="EMBL/GenBank/DDBJ databases">
        <authorList>
            <person name="Sun Q."/>
            <person name="Ohkuma M."/>
        </authorList>
    </citation>
    <scope>NUCLEOTIDE SEQUENCE</scope>
    <source>
        <strain evidence="2">JCM 13064</strain>
    </source>
</reference>
<evidence type="ECO:0000259" key="1">
    <source>
        <dbReference type="Pfam" id="PF19054"/>
    </source>
</evidence>
<protein>
    <submittedName>
        <fullName evidence="2">Transcriptional regulator</fullName>
    </submittedName>
</protein>
<dbReference type="Proteomes" id="UP000645217">
    <property type="component" value="Unassembled WGS sequence"/>
</dbReference>
<reference evidence="2" key="1">
    <citation type="journal article" date="2014" name="Int. J. Syst. Evol. Microbiol.">
        <title>Complete genome sequence of Corynebacterium casei LMG S-19264T (=DSM 44701T), isolated from a smear-ripened cheese.</title>
        <authorList>
            <consortium name="US DOE Joint Genome Institute (JGI-PGF)"/>
            <person name="Walter F."/>
            <person name="Albersmeier A."/>
            <person name="Kalinowski J."/>
            <person name="Ruckert C."/>
        </authorList>
    </citation>
    <scope>NUCLEOTIDE SEQUENCE</scope>
    <source>
        <strain evidence="2">JCM 13064</strain>
    </source>
</reference>
<dbReference type="InterPro" id="IPR043917">
    <property type="entry name" value="DUF5753"/>
</dbReference>
<comment type="caution">
    <text evidence="2">The sequence shown here is derived from an EMBL/GenBank/DDBJ whole genome shotgun (WGS) entry which is preliminary data.</text>
</comment>
<feature type="domain" description="DUF5753" evidence="1">
    <location>
        <begin position="58"/>
        <end position="230"/>
    </location>
</feature>
<sequence length="240" mass="27094">MTQTHISRLEMGKRTPQADQAEILDQLFGLTDSKHFVGLRERMTARSSGPGWYLRWVEEIEPEADVLRSWDPLLVPGLWQTEAYARRIFSGAVNAVPESVEAQVRARLQRRAVLERARPPAIWVLIDEWVLRRPIGTEEVMREQLDYLLEVSGRHNVSIQLVPGEACCTAGLSSGFMLAQMPDGTTIVSVESAGRGEVSVDHELVAHVWGAYDKIRAEAYPTGVSIKMIKDARDRWYPRS</sequence>
<accession>A0A917RB52</accession>
<name>A0A917RB52_9ACTN</name>